<dbReference type="InterPro" id="IPR057715">
    <property type="entry name" value="YohP-like"/>
</dbReference>
<dbReference type="RefSeq" id="WP_222876982.1">
    <property type="nucleotide sequence ID" value="NZ_AP023361.1"/>
</dbReference>
<keyword evidence="3" id="KW-1185">Reference proteome</keyword>
<sequence length="73" mass="8333">MGHVLRIDARKTNTSRKTWFLAVRRKAQRSQTPSSDVTEDVKEHPMIKLLLWAVGIIFVIGLLVVFGVIDLIF</sequence>
<keyword evidence="1" id="KW-0812">Transmembrane</keyword>
<name>A0A6S6QN19_9HYPH</name>
<proteinExistence type="predicted"/>
<evidence type="ECO:0000313" key="3">
    <source>
        <dbReference type="Proteomes" id="UP000515317"/>
    </source>
</evidence>
<dbReference type="Pfam" id="PF25659">
    <property type="entry name" value="YohP"/>
    <property type="match status" value="1"/>
</dbReference>
<reference evidence="2 3" key="1">
    <citation type="submission" date="2020-08" db="EMBL/GenBank/DDBJ databases">
        <title>Genome sequence of Rhizobiales bacterium strain IZ6.</title>
        <authorList>
            <person name="Nakai R."/>
            <person name="Naganuma T."/>
        </authorList>
    </citation>
    <scope>NUCLEOTIDE SEQUENCE [LARGE SCALE GENOMIC DNA]</scope>
    <source>
        <strain evidence="2 3">IZ6</strain>
    </source>
</reference>
<dbReference type="KEGG" id="tso:IZ6_10840"/>
<feature type="transmembrane region" description="Helical" evidence="1">
    <location>
        <begin position="49"/>
        <end position="69"/>
    </location>
</feature>
<organism evidence="2 3">
    <name type="scientific">Terrihabitans soli</name>
    <dbReference type="NCBI Taxonomy" id="708113"/>
    <lineage>
        <taxon>Bacteria</taxon>
        <taxon>Pseudomonadati</taxon>
        <taxon>Pseudomonadota</taxon>
        <taxon>Alphaproteobacteria</taxon>
        <taxon>Hyphomicrobiales</taxon>
        <taxon>Terrihabitans</taxon>
    </lineage>
</organism>
<dbReference type="AlphaFoldDB" id="A0A6S6QN19"/>
<dbReference type="EMBL" id="AP023361">
    <property type="protein sequence ID" value="BCJ90349.1"/>
    <property type="molecule type" value="Genomic_DNA"/>
</dbReference>
<evidence type="ECO:0000313" key="2">
    <source>
        <dbReference type="EMBL" id="BCJ90349.1"/>
    </source>
</evidence>
<keyword evidence="1" id="KW-0472">Membrane</keyword>
<accession>A0A6S6QN19</accession>
<keyword evidence="1" id="KW-1133">Transmembrane helix</keyword>
<dbReference type="Proteomes" id="UP000515317">
    <property type="component" value="Chromosome"/>
</dbReference>
<protein>
    <submittedName>
        <fullName evidence="2">Uncharacterized protein</fullName>
    </submittedName>
</protein>
<evidence type="ECO:0000256" key="1">
    <source>
        <dbReference type="SAM" id="Phobius"/>
    </source>
</evidence>
<gene>
    <name evidence="2" type="ORF">IZ6_10840</name>
</gene>